<evidence type="ECO:0000256" key="1">
    <source>
        <dbReference type="SAM" id="SignalP"/>
    </source>
</evidence>
<proteinExistence type="predicted"/>
<organism evidence="3 4">
    <name type="scientific">Candidatus Fimimonas gallinarum</name>
    <dbReference type="NCBI Taxonomy" id="2840821"/>
    <lineage>
        <taxon>Bacteria</taxon>
        <taxon>Pseudomonadati</taxon>
        <taxon>Myxococcota</taxon>
        <taxon>Myxococcia</taxon>
        <taxon>Myxococcales</taxon>
        <taxon>Cystobacterineae</taxon>
        <taxon>Myxococcaceae</taxon>
        <taxon>Myxococcaceae incertae sedis</taxon>
        <taxon>Candidatus Fimimonas</taxon>
    </lineage>
</organism>
<dbReference type="SUPFAM" id="SSF50494">
    <property type="entry name" value="Trypsin-like serine proteases"/>
    <property type="match status" value="1"/>
</dbReference>
<evidence type="ECO:0000313" key="4">
    <source>
        <dbReference type="Proteomes" id="UP000824200"/>
    </source>
</evidence>
<dbReference type="EMBL" id="DVHL01000033">
    <property type="protein sequence ID" value="HIR66019.1"/>
    <property type="molecule type" value="Genomic_DNA"/>
</dbReference>
<keyword evidence="1" id="KW-0732">Signal</keyword>
<gene>
    <name evidence="3" type="primary">spoIVB</name>
    <name evidence="3" type="ORF">IAC95_03980</name>
</gene>
<feature type="signal peptide" evidence="1">
    <location>
        <begin position="1"/>
        <end position="27"/>
    </location>
</feature>
<evidence type="ECO:0000313" key="3">
    <source>
        <dbReference type="EMBL" id="HIR66019.1"/>
    </source>
</evidence>
<dbReference type="EC" id="3.4.21.116" evidence="3"/>
<evidence type="ECO:0000259" key="2">
    <source>
        <dbReference type="PROSITE" id="PS51494"/>
    </source>
</evidence>
<dbReference type="Pfam" id="PF05580">
    <property type="entry name" value="Peptidase_S55"/>
    <property type="match status" value="1"/>
</dbReference>
<dbReference type="GO" id="GO:0016787">
    <property type="term" value="F:hydrolase activity"/>
    <property type="evidence" value="ECO:0007669"/>
    <property type="project" value="UniProtKB-KW"/>
</dbReference>
<sequence>MKRKFLLLFLFVVAVCNVLFGIVPDSAAASCTANADIIDDVTDLFTGSNVEKIDEQVYLGGYPLGITIDGDGVTVIGLNEFFNSDGELCCPGMLAGIEINDVIVELNGKKIYSSAKLAEIAGFSDGKAMEVKFLREGELKTSRIIPQKDLTAGHYRLGLWTRDSSSGIGTLTYVRKNLNFGSLGHPICDAGGIVTCKNGGVFNCSINGIEKGKKGAAGELKGSFSFEKRLGNIYVNNKYGAFGTFNSLPSFCDKLIEVADVSEVTLGKAQIYCTLDDNTRRCYDIEIVKAVRQTSKGDKGMVIHITDSELLKKTGGIVQGMSGSPIVQNGKLVGAVTHVFVNDPTRGYGMYAKWMLEN</sequence>
<name>A0A9D1J7V1_9BACT</name>
<dbReference type="Gene3D" id="2.30.42.10">
    <property type="match status" value="1"/>
</dbReference>
<dbReference type="NCBIfam" id="TIGR02860">
    <property type="entry name" value="spore_IV_B"/>
    <property type="match status" value="1"/>
</dbReference>
<feature type="domain" description="Peptidase S55" evidence="2">
    <location>
        <begin position="138"/>
        <end position="358"/>
    </location>
</feature>
<accession>A0A9D1J7V1</accession>
<dbReference type="InterPro" id="IPR008763">
    <property type="entry name" value="Peptidase_S55"/>
</dbReference>
<protein>
    <submittedName>
        <fullName evidence="3">SpoIVB peptidase</fullName>
        <ecNumber evidence="3">3.4.21.116</ecNumber>
    </submittedName>
</protein>
<comment type="caution">
    <text evidence="3">The sequence shown here is derived from an EMBL/GenBank/DDBJ whole genome shotgun (WGS) entry which is preliminary data.</text>
</comment>
<dbReference type="InterPro" id="IPR014219">
    <property type="entry name" value="SpoIVB"/>
</dbReference>
<reference evidence="3" key="1">
    <citation type="submission" date="2020-10" db="EMBL/GenBank/DDBJ databases">
        <authorList>
            <person name="Gilroy R."/>
        </authorList>
    </citation>
    <scope>NUCLEOTIDE SEQUENCE</scope>
    <source>
        <strain evidence="3">CHK121-14286</strain>
    </source>
</reference>
<reference evidence="3" key="2">
    <citation type="journal article" date="2021" name="PeerJ">
        <title>Extensive microbial diversity within the chicken gut microbiome revealed by metagenomics and culture.</title>
        <authorList>
            <person name="Gilroy R."/>
            <person name="Ravi A."/>
            <person name="Getino M."/>
            <person name="Pursley I."/>
            <person name="Horton D.L."/>
            <person name="Alikhan N.F."/>
            <person name="Baker D."/>
            <person name="Gharbi K."/>
            <person name="Hall N."/>
            <person name="Watson M."/>
            <person name="Adriaenssens E.M."/>
            <person name="Foster-Nyarko E."/>
            <person name="Jarju S."/>
            <person name="Secka A."/>
            <person name="Antonio M."/>
            <person name="Oren A."/>
            <person name="Chaudhuri R.R."/>
            <person name="La Ragione R."/>
            <person name="Hildebrand F."/>
            <person name="Pallen M.J."/>
        </authorList>
    </citation>
    <scope>NUCLEOTIDE SEQUENCE</scope>
    <source>
        <strain evidence="3">CHK121-14286</strain>
    </source>
</reference>
<dbReference type="SUPFAM" id="SSF50156">
    <property type="entry name" value="PDZ domain-like"/>
    <property type="match status" value="1"/>
</dbReference>
<feature type="chain" id="PRO_5038581728" evidence="1">
    <location>
        <begin position="28"/>
        <end position="358"/>
    </location>
</feature>
<dbReference type="InterPro" id="IPR009003">
    <property type="entry name" value="Peptidase_S1_PA"/>
</dbReference>
<keyword evidence="3" id="KW-0378">Hydrolase</keyword>
<dbReference type="PROSITE" id="PS51494">
    <property type="entry name" value="SPOIVB"/>
    <property type="match status" value="1"/>
</dbReference>
<dbReference type="AlphaFoldDB" id="A0A9D1J7V1"/>
<dbReference type="Proteomes" id="UP000824200">
    <property type="component" value="Unassembled WGS sequence"/>
</dbReference>
<dbReference type="InterPro" id="IPR036034">
    <property type="entry name" value="PDZ_sf"/>
</dbReference>